<evidence type="ECO:0000256" key="8">
    <source>
        <dbReference type="ARBA" id="ARBA00023012"/>
    </source>
</evidence>
<keyword evidence="12" id="KW-1185">Reference proteome</keyword>
<feature type="transmembrane region" description="Helical" evidence="9">
    <location>
        <begin position="99"/>
        <end position="119"/>
    </location>
</feature>
<comment type="caution">
    <text evidence="11">The sequence shown here is derived from an EMBL/GenBank/DDBJ whole genome shotgun (WGS) entry which is preliminary data.</text>
</comment>
<feature type="transmembrane region" description="Helical" evidence="9">
    <location>
        <begin position="7"/>
        <end position="25"/>
    </location>
</feature>
<comment type="catalytic activity">
    <reaction evidence="1">
        <text>ATP + protein L-histidine = ADP + protein N-phospho-L-histidine.</text>
        <dbReference type="EC" id="2.7.13.3"/>
    </reaction>
</comment>
<dbReference type="Pfam" id="PF07730">
    <property type="entry name" value="HisKA_3"/>
    <property type="match status" value="1"/>
</dbReference>
<accession>A0A4R5AJP3</accession>
<keyword evidence="6 11" id="KW-0418">Kinase</keyword>
<gene>
    <name evidence="11" type="ORF">E1298_34780</name>
</gene>
<dbReference type="Pfam" id="PF02518">
    <property type="entry name" value="HATPase_c"/>
    <property type="match status" value="1"/>
</dbReference>
<dbReference type="SUPFAM" id="SSF55874">
    <property type="entry name" value="ATPase domain of HSP90 chaperone/DNA topoisomerase II/histidine kinase"/>
    <property type="match status" value="1"/>
</dbReference>
<keyword evidence="3" id="KW-0597">Phosphoprotein</keyword>
<organism evidence="11 12">
    <name type="scientific">Actinomadura rubrisoli</name>
    <dbReference type="NCBI Taxonomy" id="2530368"/>
    <lineage>
        <taxon>Bacteria</taxon>
        <taxon>Bacillati</taxon>
        <taxon>Actinomycetota</taxon>
        <taxon>Actinomycetes</taxon>
        <taxon>Streptosporangiales</taxon>
        <taxon>Thermomonosporaceae</taxon>
        <taxon>Actinomadura</taxon>
    </lineage>
</organism>
<evidence type="ECO:0000313" key="12">
    <source>
        <dbReference type="Proteomes" id="UP000294513"/>
    </source>
</evidence>
<dbReference type="GO" id="GO:0046983">
    <property type="term" value="F:protein dimerization activity"/>
    <property type="evidence" value="ECO:0007669"/>
    <property type="project" value="InterPro"/>
</dbReference>
<dbReference type="Gene3D" id="3.30.565.10">
    <property type="entry name" value="Histidine kinase-like ATPase, C-terminal domain"/>
    <property type="match status" value="1"/>
</dbReference>
<dbReference type="PANTHER" id="PTHR24421">
    <property type="entry name" value="NITRATE/NITRITE SENSOR PROTEIN NARX-RELATED"/>
    <property type="match status" value="1"/>
</dbReference>
<evidence type="ECO:0000256" key="2">
    <source>
        <dbReference type="ARBA" id="ARBA00012438"/>
    </source>
</evidence>
<dbReference type="AlphaFoldDB" id="A0A4R5AJP3"/>
<dbReference type="EC" id="2.7.13.3" evidence="2"/>
<evidence type="ECO:0000259" key="10">
    <source>
        <dbReference type="SMART" id="SM00387"/>
    </source>
</evidence>
<dbReference type="EMBL" id="SMKU01000271">
    <property type="protein sequence ID" value="TDD72821.1"/>
    <property type="molecule type" value="Genomic_DNA"/>
</dbReference>
<dbReference type="CDD" id="cd16917">
    <property type="entry name" value="HATPase_UhpB-NarQ-NarX-like"/>
    <property type="match status" value="1"/>
</dbReference>
<dbReference type="GO" id="GO:0005524">
    <property type="term" value="F:ATP binding"/>
    <property type="evidence" value="ECO:0007669"/>
    <property type="project" value="UniProtKB-KW"/>
</dbReference>
<keyword evidence="9" id="KW-0812">Transmembrane</keyword>
<keyword evidence="4" id="KW-0808">Transferase</keyword>
<keyword evidence="7" id="KW-0067">ATP-binding</keyword>
<keyword evidence="5" id="KW-0547">Nucleotide-binding</keyword>
<evidence type="ECO:0000256" key="4">
    <source>
        <dbReference type="ARBA" id="ARBA00022679"/>
    </source>
</evidence>
<evidence type="ECO:0000256" key="3">
    <source>
        <dbReference type="ARBA" id="ARBA00022553"/>
    </source>
</evidence>
<dbReference type="InterPro" id="IPR011712">
    <property type="entry name" value="Sig_transdc_His_kin_sub3_dim/P"/>
</dbReference>
<evidence type="ECO:0000256" key="7">
    <source>
        <dbReference type="ARBA" id="ARBA00022840"/>
    </source>
</evidence>
<dbReference type="SMART" id="SM00387">
    <property type="entry name" value="HATPase_c"/>
    <property type="match status" value="1"/>
</dbReference>
<dbReference type="InterPro" id="IPR036890">
    <property type="entry name" value="HATPase_C_sf"/>
</dbReference>
<keyword evidence="9" id="KW-0472">Membrane</keyword>
<dbReference type="Proteomes" id="UP000294513">
    <property type="component" value="Unassembled WGS sequence"/>
</dbReference>
<feature type="transmembrane region" description="Helical" evidence="9">
    <location>
        <begin position="131"/>
        <end position="149"/>
    </location>
</feature>
<evidence type="ECO:0000256" key="6">
    <source>
        <dbReference type="ARBA" id="ARBA00022777"/>
    </source>
</evidence>
<sequence length="360" mass="39100">MKRPVPWVSPLLCLTVLLGGVYYAAVEAGPSLHTVGFAACLLLLVGVDVLDQRVPPIVLLGGRIALYIAVNALDVSGVSRVLFVLVPFTAYFAFGRRTAIVLGSACIAALTAAFTLLVPNWQVRSEYVSDLVMFSLGIVLAITMASVAVREREARVRLEGTMREVEALSAAQERNRLAREIHDSLGHHLTAIGIQLERAATFSDLDPKAAQDALSNARWSADRALTEVRQSVRALGRQPFRLTDALNELIEHLNNDSLAISLDVTGDERDRPLASLTAVYRAAQEALTNACRHSDATEVRLVLAYEDTRASLIVIDDGRGFDLREGFGLRGMRERIAHIGGRLELASAPGRTTVSVTVPW</sequence>
<name>A0A4R5AJP3_9ACTN</name>
<evidence type="ECO:0000256" key="5">
    <source>
        <dbReference type="ARBA" id="ARBA00022741"/>
    </source>
</evidence>
<dbReference type="InterPro" id="IPR003594">
    <property type="entry name" value="HATPase_dom"/>
</dbReference>
<dbReference type="Gene3D" id="1.20.5.1930">
    <property type="match status" value="1"/>
</dbReference>
<proteinExistence type="predicted"/>
<dbReference type="OrthoDB" id="227596at2"/>
<reference evidence="11 12" key="1">
    <citation type="submission" date="2019-03" db="EMBL/GenBank/DDBJ databases">
        <title>Draft genome sequences of novel Actinobacteria.</title>
        <authorList>
            <person name="Sahin N."/>
            <person name="Ay H."/>
            <person name="Saygin H."/>
        </authorList>
    </citation>
    <scope>NUCLEOTIDE SEQUENCE [LARGE SCALE GENOMIC DNA]</scope>
    <source>
        <strain evidence="11 12">H3C3</strain>
    </source>
</reference>
<feature type="domain" description="Histidine kinase/HSP90-like ATPase" evidence="10">
    <location>
        <begin position="274"/>
        <end position="360"/>
    </location>
</feature>
<protein>
    <recommendedName>
        <fullName evidence="2">histidine kinase</fullName>
        <ecNumber evidence="2">2.7.13.3</ecNumber>
    </recommendedName>
</protein>
<dbReference type="PANTHER" id="PTHR24421:SF10">
    <property type="entry name" value="NITRATE_NITRITE SENSOR PROTEIN NARQ"/>
    <property type="match status" value="1"/>
</dbReference>
<keyword evidence="9" id="KW-1133">Transmembrane helix</keyword>
<keyword evidence="8" id="KW-0902">Two-component regulatory system</keyword>
<dbReference type="GO" id="GO:0016020">
    <property type="term" value="C:membrane"/>
    <property type="evidence" value="ECO:0007669"/>
    <property type="project" value="InterPro"/>
</dbReference>
<evidence type="ECO:0000256" key="9">
    <source>
        <dbReference type="SAM" id="Phobius"/>
    </source>
</evidence>
<dbReference type="InterPro" id="IPR050482">
    <property type="entry name" value="Sensor_HK_TwoCompSys"/>
</dbReference>
<dbReference type="GO" id="GO:0000155">
    <property type="term" value="F:phosphorelay sensor kinase activity"/>
    <property type="evidence" value="ECO:0007669"/>
    <property type="project" value="InterPro"/>
</dbReference>
<evidence type="ECO:0000313" key="11">
    <source>
        <dbReference type="EMBL" id="TDD72821.1"/>
    </source>
</evidence>
<evidence type="ECO:0000256" key="1">
    <source>
        <dbReference type="ARBA" id="ARBA00000085"/>
    </source>
</evidence>